<evidence type="ECO:0000313" key="1">
    <source>
        <dbReference type="EMBL" id="GJF00133.1"/>
    </source>
</evidence>
<dbReference type="SUPFAM" id="SSF52047">
    <property type="entry name" value="RNI-like"/>
    <property type="match status" value="1"/>
</dbReference>
<proteinExistence type="predicted"/>
<evidence type="ECO:0000313" key="2">
    <source>
        <dbReference type="Proteomes" id="UP000703269"/>
    </source>
</evidence>
<keyword evidence="2" id="KW-1185">Reference proteome</keyword>
<dbReference type="AlphaFoldDB" id="A0A9P3GRE7"/>
<organism evidence="1 2">
    <name type="scientific">Phanerochaete sordida</name>
    <dbReference type="NCBI Taxonomy" id="48140"/>
    <lineage>
        <taxon>Eukaryota</taxon>
        <taxon>Fungi</taxon>
        <taxon>Dikarya</taxon>
        <taxon>Basidiomycota</taxon>
        <taxon>Agaricomycotina</taxon>
        <taxon>Agaricomycetes</taxon>
        <taxon>Polyporales</taxon>
        <taxon>Phanerochaetaceae</taxon>
        <taxon>Phanerochaete</taxon>
    </lineage>
</organism>
<gene>
    <name evidence="1" type="ORF">PsYK624_164120</name>
</gene>
<reference evidence="1 2" key="1">
    <citation type="submission" date="2021-08" db="EMBL/GenBank/DDBJ databases">
        <title>Draft Genome Sequence of Phanerochaete sordida strain YK-624.</title>
        <authorList>
            <person name="Mori T."/>
            <person name="Dohra H."/>
            <person name="Suzuki T."/>
            <person name="Kawagishi H."/>
            <person name="Hirai H."/>
        </authorList>
    </citation>
    <scope>NUCLEOTIDE SEQUENCE [LARGE SCALE GENOMIC DNA]</scope>
    <source>
        <strain evidence="1 2">YK-624</strain>
    </source>
</reference>
<dbReference type="Proteomes" id="UP000703269">
    <property type="component" value="Unassembled WGS sequence"/>
</dbReference>
<dbReference type="Gene3D" id="3.80.10.10">
    <property type="entry name" value="Ribonuclease Inhibitor"/>
    <property type="match status" value="1"/>
</dbReference>
<comment type="caution">
    <text evidence="1">The sequence shown here is derived from an EMBL/GenBank/DDBJ whole genome shotgun (WGS) entry which is preliminary data.</text>
</comment>
<protein>
    <recommendedName>
        <fullName evidence="3">F-box domain-containing protein</fullName>
    </recommendedName>
</protein>
<evidence type="ECO:0008006" key="3">
    <source>
        <dbReference type="Google" id="ProtNLM"/>
    </source>
</evidence>
<dbReference type="EMBL" id="BPQB01000135">
    <property type="protein sequence ID" value="GJF00133.1"/>
    <property type="molecule type" value="Genomic_DNA"/>
</dbReference>
<accession>A0A9P3GRE7</accession>
<dbReference type="OrthoDB" id="3543113at2759"/>
<name>A0A9P3GRE7_9APHY</name>
<dbReference type="InterPro" id="IPR032675">
    <property type="entry name" value="LRR_dom_sf"/>
</dbReference>
<sequence length="530" mass="59815">MHRCLLIDEIFQKILENIYTTRELYSLSLVCRTFLEPVNDELWADLPGLSPLVKCLPDGLIGPSQRDENCLTIVRPPLLSEWHRFEHHARRVREITFTHEENDDFAVDEEAFVILSANHPGPILPQLRTLTWHNWVLAKFAPLFIQPSLISLEFYPTVEEEMEVVLKRVQTSAPQLVSLRLFTADALYGPTNAVFTQTLLSLNHLLGLNFDHVPLETEALAHLSRLPCFITLFLHLLKHDDKLWTSPSWGGFPALKHLSLMPYQEDGVTIPSTPFLHALSGASLTSLDVKMWPPIRFGELSQLLSAIGRLGRLRLLHLEFTNFGADPWAGTVIDGSELAPLYALRSMMTFTMTNAPITFTPPSIRKLARAWKGIHKLTFISPSPAHCHIRLEDIAGFSRNLRTLVALTIQIHPIPDTWEHVGRLRWPPSLVSDLNLCKSRVARAAEARVAEYLAGTFPLARVRHKFSVSFWGQRQTTVEDVEAAAVLENVDRLKKEVEEGALAMAFAERSQKHEENVAQGSEDLMDVATA</sequence>